<dbReference type="InterPro" id="IPR018109">
    <property type="entry name" value="Folylpolyglutamate_synth_CS"/>
</dbReference>
<dbReference type="GO" id="GO:0006730">
    <property type="term" value="P:one-carbon metabolic process"/>
    <property type="evidence" value="ECO:0007669"/>
    <property type="project" value="UniProtKB-KW"/>
</dbReference>
<keyword evidence="8" id="KW-0963">Cytoplasm</keyword>
<feature type="binding site" evidence="22">
    <location>
        <position position="336"/>
    </location>
    <ligand>
        <name>ATP</name>
        <dbReference type="ChEBI" id="CHEBI:30616"/>
    </ligand>
</feature>
<dbReference type="GO" id="GO:0005829">
    <property type="term" value="C:cytosol"/>
    <property type="evidence" value="ECO:0007669"/>
    <property type="project" value="TreeGrafter"/>
</dbReference>
<evidence type="ECO:0000256" key="5">
    <source>
        <dbReference type="ARBA" id="ARBA00008276"/>
    </source>
</evidence>
<evidence type="ECO:0000313" key="25">
    <source>
        <dbReference type="Proteomes" id="UP001362899"/>
    </source>
</evidence>
<keyword evidence="13" id="KW-0999">Mitochondrion inner membrane</keyword>
<dbReference type="GO" id="GO:0005743">
    <property type="term" value="C:mitochondrial inner membrane"/>
    <property type="evidence" value="ECO:0007669"/>
    <property type="project" value="UniProtKB-SubCell"/>
</dbReference>
<keyword evidence="9 21" id="KW-0554">One-carbon metabolism</keyword>
<dbReference type="InterPro" id="IPR023600">
    <property type="entry name" value="Folylpolyglutamate_synth_euk"/>
</dbReference>
<evidence type="ECO:0000256" key="20">
    <source>
        <dbReference type="ARBA" id="ARBA00047493"/>
    </source>
</evidence>
<comment type="function">
    <text evidence="21">Catalyzes conversion of folates to polyglutamate derivatives allowing concentration of folate compounds in the cell and the intracellular retention of these cofactors, which are important substrates for most of the folate-dependent enzymes that are involved in one-carbon transfer reactions involved in purine, pyrimidine and amino acid synthesis.</text>
</comment>
<dbReference type="GO" id="GO:0005759">
    <property type="term" value="C:mitochondrial matrix"/>
    <property type="evidence" value="ECO:0007669"/>
    <property type="project" value="UniProtKB-SubCell"/>
</dbReference>
<feature type="binding site" evidence="23">
    <location>
        <position position="95"/>
    </location>
    <ligand>
        <name>Mg(2+)</name>
        <dbReference type="ChEBI" id="CHEBI:18420"/>
        <label>1</label>
    </ligand>
</feature>
<evidence type="ECO:0000256" key="2">
    <source>
        <dbReference type="ARBA" id="ARBA00004305"/>
    </source>
</evidence>
<dbReference type="InterPro" id="IPR001645">
    <property type="entry name" value="Folylpolyglutamate_synth"/>
</dbReference>
<dbReference type="Proteomes" id="UP001362899">
    <property type="component" value="Unassembled WGS sequence"/>
</dbReference>
<evidence type="ECO:0000256" key="23">
    <source>
        <dbReference type="PIRSR" id="PIRSR038895-2"/>
    </source>
</evidence>
<dbReference type="PANTHER" id="PTHR11136">
    <property type="entry name" value="FOLYLPOLYGLUTAMATE SYNTHASE-RELATED"/>
    <property type="match status" value="1"/>
</dbReference>
<evidence type="ECO:0000256" key="11">
    <source>
        <dbReference type="ARBA" id="ARBA00022723"/>
    </source>
</evidence>
<organism evidence="24 25">
    <name type="scientific">Starmerella bacillaris</name>
    <name type="common">Yeast</name>
    <name type="synonym">Candida zemplinina</name>
    <dbReference type="NCBI Taxonomy" id="1247836"/>
    <lineage>
        <taxon>Eukaryota</taxon>
        <taxon>Fungi</taxon>
        <taxon>Dikarya</taxon>
        <taxon>Ascomycota</taxon>
        <taxon>Saccharomycotina</taxon>
        <taxon>Dipodascomycetes</taxon>
        <taxon>Dipodascales</taxon>
        <taxon>Trichomonascaceae</taxon>
        <taxon>Starmerella</taxon>
    </lineage>
</organism>
<evidence type="ECO:0000256" key="8">
    <source>
        <dbReference type="ARBA" id="ARBA00022490"/>
    </source>
</evidence>
<evidence type="ECO:0000256" key="13">
    <source>
        <dbReference type="ARBA" id="ARBA00022792"/>
    </source>
</evidence>
<keyword evidence="15 23" id="KW-0460">Magnesium</keyword>
<comment type="similarity">
    <text evidence="5 21">Belongs to the folylpolyglutamate synthase family.</text>
</comment>
<dbReference type="FunFam" id="3.40.1190.10:FF:000009">
    <property type="entry name" value="Folylpolyglutamate synthase"/>
    <property type="match status" value="1"/>
</dbReference>
<evidence type="ECO:0000256" key="16">
    <source>
        <dbReference type="ARBA" id="ARBA00023128"/>
    </source>
</evidence>
<evidence type="ECO:0000256" key="4">
    <source>
        <dbReference type="ARBA" id="ARBA00005150"/>
    </source>
</evidence>
<evidence type="ECO:0000256" key="18">
    <source>
        <dbReference type="ARBA" id="ARBA00030592"/>
    </source>
</evidence>
<dbReference type="EMBL" id="BTGC01000008">
    <property type="protein sequence ID" value="GMM52401.1"/>
    <property type="molecule type" value="Genomic_DNA"/>
</dbReference>
<dbReference type="PANTHER" id="PTHR11136:SF5">
    <property type="entry name" value="FOLYLPOLYGLUTAMATE SYNTHASE, MITOCHONDRIAL"/>
    <property type="match status" value="1"/>
</dbReference>
<comment type="catalytic activity">
    <reaction evidence="20 21">
        <text>(6S)-5,6,7,8-tetrahydrofolyl-(gamma-L-Glu)(n) + L-glutamate + ATP = (6S)-5,6,7,8-tetrahydrofolyl-(gamma-L-Glu)(n+1) + ADP + phosphate + H(+)</text>
        <dbReference type="Rhea" id="RHEA:10580"/>
        <dbReference type="Rhea" id="RHEA-COMP:14738"/>
        <dbReference type="Rhea" id="RHEA-COMP:14740"/>
        <dbReference type="ChEBI" id="CHEBI:15378"/>
        <dbReference type="ChEBI" id="CHEBI:29985"/>
        <dbReference type="ChEBI" id="CHEBI:30616"/>
        <dbReference type="ChEBI" id="CHEBI:43474"/>
        <dbReference type="ChEBI" id="CHEBI:141005"/>
        <dbReference type="ChEBI" id="CHEBI:456216"/>
        <dbReference type="EC" id="6.3.2.17"/>
    </reaction>
</comment>
<keyword evidence="14 22" id="KW-0067">ATP-binding</keyword>
<evidence type="ECO:0000256" key="21">
    <source>
        <dbReference type="PIRNR" id="PIRNR038895"/>
    </source>
</evidence>
<comment type="cofactor">
    <cofactor evidence="21">
        <name>a monovalent cation</name>
        <dbReference type="ChEBI" id="CHEBI:60242"/>
    </cofactor>
    <text evidence="21">A monovalent cation.</text>
</comment>
<keyword evidence="12 22" id="KW-0547">Nucleotide-binding</keyword>
<dbReference type="SUPFAM" id="SSF53623">
    <property type="entry name" value="MurD-like peptide ligases, catalytic domain"/>
    <property type="match status" value="1"/>
</dbReference>
<evidence type="ECO:0000256" key="9">
    <source>
        <dbReference type="ARBA" id="ARBA00022563"/>
    </source>
</evidence>
<feature type="binding site" evidence="23">
    <location>
        <position position="172"/>
    </location>
    <ligand>
        <name>Mg(2+)</name>
        <dbReference type="ChEBI" id="CHEBI:18420"/>
        <label>1</label>
    </ligand>
</feature>
<gene>
    <name evidence="24" type="ORF">DASB73_033640</name>
</gene>
<dbReference type="Gene3D" id="3.90.190.20">
    <property type="entry name" value="Mur ligase, C-terminal domain"/>
    <property type="match status" value="1"/>
</dbReference>
<evidence type="ECO:0000256" key="10">
    <source>
        <dbReference type="ARBA" id="ARBA00022598"/>
    </source>
</evidence>
<dbReference type="InterPro" id="IPR036565">
    <property type="entry name" value="Mur-like_cat_sf"/>
</dbReference>
<dbReference type="GO" id="GO:0005524">
    <property type="term" value="F:ATP binding"/>
    <property type="evidence" value="ECO:0007669"/>
    <property type="project" value="UniProtKB-KW"/>
</dbReference>
<evidence type="ECO:0000256" key="22">
    <source>
        <dbReference type="PIRSR" id="PIRSR038895-1"/>
    </source>
</evidence>
<keyword evidence="11 23" id="KW-0479">Metal-binding</keyword>
<keyword evidence="10 21" id="KW-0436">Ligase</keyword>
<keyword evidence="16" id="KW-0496">Mitochondrion</keyword>
<evidence type="ECO:0000256" key="15">
    <source>
        <dbReference type="ARBA" id="ARBA00022842"/>
    </source>
</evidence>
<dbReference type="SUPFAM" id="SSF53244">
    <property type="entry name" value="MurD-like peptide ligases, peptide-binding domain"/>
    <property type="match status" value="1"/>
</dbReference>
<evidence type="ECO:0000256" key="7">
    <source>
        <dbReference type="ARBA" id="ARBA00018660"/>
    </source>
</evidence>
<dbReference type="Gene3D" id="3.40.1190.10">
    <property type="entry name" value="Mur-like, catalytic domain"/>
    <property type="match status" value="1"/>
</dbReference>
<evidence type="ECO:0000313" key="24">
    <source>
        <dbReference type="EMBL" id="GMM52401.1"/>
    </source>
</evidence>
<comment type="caution">
    <text evidence="24">The sequence shown here is derived from an EMBL/GenBank/DDBJ whole genome shotgun (WGS) entry which is preliminary data.</text>
</comment>
<keyword evidence="17" id="KW-0472">Membrane</keyword>
<keyword evidence="25" id="KW-1185">Reference proteome</keyword>
<evidence type="ECO:0000256" key="17">
    <source>
        <dbReference type="ARBA" id="ARBA00023136"/>
    </source>
</evidence>
<dbReference type="GO" id="GO:0004326">
    <property type="term" value="F:tetrahydrofolylpolyglutamate synthase activity"/>
    <property type="evidence" value="ECO:0007669"/>
    <property type="project" value="UniProtKB-EC"/>
</dbReference>
<dbReference type="PROSITE" id="PS01011">
    <property type="entry name" value="FOLYLPOLYGLU_SYNT_1"/>
    <property type="match status" value="1"/>
</dbReference>
<sequence>MRSYETALKCLNELQTNYSVIESLHKQWSQFKQKRNAELMPEMFEWVRRSGYKPTDFDPLNVIHVTGTKGKGSTCAFVQSILINSNKHKVGLYTSPHLVSVRERIMINGNPISREKFQQYFFDVFDKLSASTSDTTKFPALAEGTKPMYFRFLTLMSLHAFLQEKVDSAIYEVGIGGEYDSTNVFPHPKACGISSLGIDHVQILGNTIEEIAWNKSGIFKENCPAYSVNQPEKALDVLKRRAEEKKVSKFEVVDVHPEIEELSRTSKLGLRGKFQAINATLACYLAAERLGITFNSTTELPLLFKKALMDASWPGRCQRIKTLNPSTSAEIDWFLDGAHTYESLEVAAEWFAENANLNEPITLVFNQQKRDNVDDLLTELSNTLKKSGVNIKKAVFTTNKTTEEGYNAELVSHNVSKETVDGLTIQLRLAEVWQKLNPNCDVKVCKSLENVINEVDGQVFATGSLLMVGGLLSLMKQ</sequence>
<dbReference type="InterPro" id="IPR036615">
    <property type="entry name" value="Mur_ligase_C_dom_sf"/>
</dbReference>
<dbReference type="NCBIfam" id="TIGR01499">
    <property type="entry name" value="folC"/>
    <property type="match status" value="1"/>
</dbReference>
<comment type="pathway">
    <text evidence="4 21">Cofactor biosynthesis; tetrahydrofolylpolyglutamate biosynthesis.</text>
</comment>
<proteinExistence type="inferred from homology"/>
<dbReference type="AlphaFoldDB" id="A0AAV5RMR0"/>
<evidence type="ECO:0000256" key="14">
    <source>
        <dbReference type="ARBA" id="ARBA00022840"/>
    </source>
</evidence>
<comment type="subcellular location">
    <subcellularLocation>
        <location evidence="3">Cytoplasm</location>
    </subcellularLocation>
    <subcellularLocation>
        <location evidence="1">Mitochondrion inner membrane</location>
    </subcellularLocation>
    <subcellularLocation>
        <location evidence="2">Mitochondrion matrix</location>
    </subcellularLocation>
</comment>
<evidence type="ECO:0000256" key="19">
    <source>
        <dbReference type="ARBA" id="ARBA00030876"/>
    </source>
</evidence>
<accession>A0AAV5RMR0</accession>
<evidence type="ECO:0000256" key="3">
    <source>
        <dbReference type="ARBA" id="ARBA00004496"/>
    </source>
</evidence>
<feature type="binding site" evidence="23">
    <location>
        <position position="200"/>
    </location>
    <ligand>
        <name>Mg(2+)</name>
        <dbReference type="ChEBI" id="CHEBI:18420"/>
        <label>1</label>
    </ligand>
</feature>
<reference evidence="24 25" key="1">
    <citation type="journal article" date="2023" name="Elife">
        <title>Identification of key yeast species and microbe-microbe interactions impacting larval growth of Drosophila in the wild.</title>
        <authorList>
            <person name="Mure A."/>
            <person name="Sugiura Y."/>
            <person name="Maeda R."/>
            <person name="Honda K."/>
            <person name="Sakurai N."/>
            <person name="Takahashi Y."/>
            <person name="Watada M."/>
            <person name="Katoh T."/>
            <person name="Gotoh A."/>
            <person name="Gotoh Y."/>
            <person name="Taniguchi I."/>
            <person name="Nakamura K."/>
            <person name="Hayashi T."/>
            <person name="Katayama T."/>
            <person name="Uemura T."/>
            <person name="Hattori Y."/>
        </authorList>
    </citation>
    <scope>NUCLEOTIDE SEQUENCE [LARGE SCALE GENOMIC DNA]</scope>
    <source>
        <strain evidence="24 25">SB-73</strain>
    </source>
</reference>
<name>A0AAV5RMR0_STABA</name>
<evidence type="ECO:0000256" key="12">
    <source>
        <dbReference type="ARBA" id="ARBA00022741"/>
    </source>
</evidence>
<evidence type="ECO:0000256" key="1">
    <source>
        <dbReference type="ARBA" id="ARBA00004273"/>
    </source>
</evidence>
<feature type="binding site" evidence="22">
    <location>
        <position position="316"/>
    </location>
    <ligand>
        <name>ATP</name>
        <dbReference type="ChEBI" id="CHEBI:30616"/>
    </ligand>
</feature>
<dbReference type="PIRSF" id="PIRSF038895">
    <property type="entry name" value="FPGS"/>
    <property type="match status" value="1"/>
</dbReference>
<evidence type="ECO:0000256" key="6">
    <source>
        <dbReference type="ARBA" id="ARBA00013025"/>
    </source>
</evidence>
<dbReference type="GO" id="GO:0046872">
    <property type="term" value="F:metal ion binding"/>
    <property type="evidence" value="ECO:0007669"/>
    <property type="project" value="UniProtKB-KW"/>
</dbReference>
<dbReference type="EC" id="6.3.2.17" evidence="6 21"/>
<protein>
    <recommendedName>
        <fullName evidence="7 21">Folylpolyglutamate synthase</fullName>
        <ecNumber evidence="6 21">6.3.2.17</ecNumber>
    </recommendedName>
    <alternativeName>
        <fullName evidence="19 21">Folylpoly-gamma-glutamate synthetase</fullName>
    </alternativeName>
    <alternativeName>
        <fullName evidence="18 21">Tetrahydrofolylpolyglutamate synthase</fullName>
    </alternativeName>
</protein>